<proteinExistence type="predicted"/>
<organism evidence="1 2">
    <name type="scientific">Pseudomonas jessenii</name>
    <dbReference type="NCBI Taxonomy" id="77298"/>
    <lineage>
        <taxon>Bacteria</taxon>
        <taxon>Pseudomonadati</taxon>
        <taxon>Pseudomonadota</taxon>
        <taxon>Gammaproteobacteria</taxon>
        <taxon>Pseudomonadales</taxon>
        <taxon>Pseudomonadaceae</taxon>
        <taxon>Pseudomonas</taxon>
    </lineage>
</organism>
<evidence type="ECO:0000313" key="2">
    <source>
        <dbReference type="Proteomes" id="UP000306272"/>
    </source>
</evidence>
<comment type="caution">
    <text evidence="1">The sequence shown here is derived from an EMBL/GenBank/DDBJ whole genome shotgun (WGS) entry which is preliminary data.</text>
</comment>
<evidence type="ECO:0000313" key="1">
    <source>
        <dbReference type="EMBL" id="TNB94019.1"/>
    </source>
</evidence>
<dbReference type="RefSeq" id="WP_139055218.1">
    <property type="nucleotide sequence ID" value="NZ_VDDB01000014.1"/>
</dbReference>
<sequence>MSSIDVREKFKKHELSGEVSCILYGKDGESGEDKAKYKSTHLYGDYSDNVYVHASSHTEHRSEDIWFLFSKDLIPGTYHYYPDFPNVIDFVCDARYAPAWRPKSGLFVLEKNSSGVVKGEFRFHEEPGNKGFAVSDGKFFINFPTSVS</sequence>
<accession>A0A5C4KWY2</accession>
<reference evidence="1" key="1">
    <citation type="submission" date="2019-06" db="EMBL/GenBank/DDBJ databases">
        <title>Pseudomonas-derived Butenolides : (Bio)synthesis of Styrolides.</title>
        <authorList>
            <person name="Klapper M."/>
            <person name="Chowdhury S."/>
            <person name="Stallforth P."/>
        </authorList>
    </citation>
    <scope>NUCLEOTIDE SEQUENCE [LARGE SCALE GENOMIC DNA]</scope>
    <source>
        <strain evidence="1">EC-S101</strain>
    </source>
</reference>
<gene>
    <name evidence="1" type="ORF">FHG55_20115</name>
</gene>
<name>A0A5C4KWY2_PSEJE</name>
<dbReference type="EMBL" id="VDDB01000014">
    <property type="protein sequence ID" value="TNB94019.1"/>
    <property type="molecule type" value="Genomic_DNA"/>
</dbReference>
<dbReference type="Proteomes" id="UP000306272">
    <property type="component" value="Unassembled WGS sequence"/>
</dbReference>
<dbReference type="AlphaFoldDB" id="A0A5C4KWY2"/>
<keyword evidence="2" id="KW-1185">Reference proteome</keyword>
<protein>
    <submittedName>
        <fullName evidence="1">Uncharacterized protein</fullName>
    </submittedName>
</protein>